<evidence type="ECO:0000256" key="4">
    <source>
        <dbReference type="ARBA" id="ARBA00022679"/>
    </source>
</evidence>
<evidence type="ECO:0000256" key="2">
    <source>
        <dbReference type="ARBA" id="ARBA00008420"/>
    </source>
</evidence>
<sequence>MGVQGCGKSTVGLALAQARGLRFLDGDDLHSVAARTKMASGHPLTDEDRLPWLTRIAETIADAALLGDPLVVACSALKRSYRDLLRAFVPTLVFAELYGSQELIAERLTHRNHEYMPPTLLDSQFAALEPLAADEAGLRFDLIHTPDELVDLIHKGLAH</sequence>
<dbReference type="EMBL" id="SOHN01000007">
    <property type="protein sequence ID" value="TFD90545.1"/>
    <property type="molecule type" value="Genomic_DNA"/>
</dbReference>
<keyword evidence="7 9" id="KW-0067">ATP-binding</keyword>
<keyword evidence="6 9" id="KW-0418">Kinase</keyword>
<dbReference type="PANTHER" id="PTHR43442">
    <property type="entry name" value="GLUCONOKINASE-RELATED"/>
    <property type="match status" value="1"/>
</dbReference>
<protein>
    <recommendedName>
        <fullName evidence="3 9">Gluconokinase</fullName>
        <ecNumber evidence="3 9">2.7.1.12</ecNumber>
    </recommendedName>
</protein>
<dbReference type="SUPFAM" id="SSF52540">
    <property type="entry name" value="P-loop containing nucleoside triphosphate hydrolases"/>
    <property type="match status" value="1"/>
</dbReference>
<dbReference type="GO" id="GO:0046316">
    <property type="term" value="F:gluconokinase activity"/>
    <property type="evidence" value="ECO:0007669"/>
    <property type="project" value="UniProtKB-EC"/>
</dbReference>
<dbReference type="NCBIfam" id="TIGR01313">
    <property type="entry name" value="therm_gnt_kin"/>
    <property type="match status" value="1"/>
</dbReference>
<proteinExistence type="inferred from homology"/>
<evidence type="ECO:0000256" key="1">
    <source>
        <dbReference type="ARBA" id="ARBA00004761"/>
    </source>
</evidence>
<accession>A0A4R9BTX9</accession>
<comment type="caution">
    <text evidence="10">The sequence shown here is derived from an EMBL/GenBank/DDBJ whole genome shotgun (WGS) entry which is preliminary data.</text>
</comment>
<comment type="similarity">
    <text evidence="2 9">Belongs to the gluconokinase GntK/GntV family.</text>
</comment>
<dbReference type="Pfam" id="PF13671">
    <property type="entry name" value="AAA_33"/>
    <property type="match status" value="1"/>
</dbReference>
<keyword evidence="4 9" id="KW-0808">Transferase</keyword>
<dbReference type="EC" id="2.7.1.12" evidence="3 9"/>
<keyword evidence="11" id="KW-1185">Reference proteome</keyword>
<evidence type="ECO:0000256" key="8">
    <source>
        <dbReference type="ARBA" id="ARBA00048090"/>
    </source>
</evidence>
<dbReference type="PANTHER" id="PTHR43442:SF3">
    <property type="entry name" value="GLUCONOKINASE-RELATED"/>
    <property type="match status" value="1"/>
</dbReference>
<reference evidence="10 11" key="1">
    <citation type="submission" date="2019-03" db="EMBL/GenBank/DDBJ databases">
        <title>Genomics of glacier-inhabiting Cryobacterium strains.</title>
        <authorList>
            <person name="Liu Q."/>
            <person name="Xin Y.-H."/>
        </authorList>
    </citation>
    <scope>NUCLEOTIDE SEQUENCE [LARGE SCALE GENOMIC DNA]</scope>
    <source>
        <strain evidence="10 11">Sr54</strain>
    </source>
</reference>
<dbReference type="Gene3D" id="3.40.50.300">
    <property type="entry name" value="P-loop containing nucleotide triphosphate hydrolases"/>
    <property type="match status" value="1"/>
</dbReference>
<dbReference type="GO" id="GO:0005524">
    <property type="term" value="F:ATP binding"/>
    <property type="evidence" value="ECO:0007669"/>
    <property type="project" value="UniProtKB-KW"/>
</dbReference>
<evidence type="ECO:0000256" key="9">
    <source>
        <dbReference type="RuleBase" id="RU363066"/>
    </source>
</evidence>
<dbReference type="Proteomes" id="UP000297626">
    <property type="component" value="Unassembled WGS sequence"/>
</dbReference>
<dbReference type="InterPro" id="IPR027417">
    <property type="entry name" value="P-loop_NTPase"/>
</dbReference>
<evidence type="ECO:0000256" key="3">
    <source>
        <dbReference type="ARBA" id="ARBA00012054"/>
    </source>
</evidence>
<name>A0A4R9BTX9_9MICO</name>
<dbReference type="InterPro" id="IPR006001">
    <property type="entry name" value="Therm_gnt_kin"/>
</dbReference>
<comment type="pathway">
    <text evidence="1">Carbohydrate acid metabolism.</text>
</comment>
<dbReference type="AlphaFoldDB" id="A0A4R9BTX9"/>
<evidence type="ECO:0000313" key="10">
    <source>
        <dbReference type="EMBL" id="TFD90545.1"/>
    </source>
</evidence>
<evidence type="ECO:0000313" key="11">
    <source>
        <dbReference type="Proteomes" id="UP000297626"/>
    </source>
</evidence>
<keyword evidence="5 9" id="KW-0547">Nucleotide-binding</keyword>
<dbReference type="GO" id="GO:0005737">
    <property type="term" value="C:cytoplasm"/>
    <property type="evidence" value="ECO:0007669"/>
    <property type="project" value="TreeGrafter"/>
</dbReference>
<evidence type="ECO:0000256" key="7">
    <source>
        <dbReference type="ARBA" id="ARBA00022840"/>
    </source>
</evidence>
<gene>
    <name evidence="10" type="ORF">E3T51_02825</name>
</gene>
<dbReference type="CDD" id="cd02021">
    <property type="entry name" value="GntK"/>
    <property type="match status" value="1"/>
</dbReference>
<evidence type="ECO:0000256" key="6">
    <source>
        <dbReference type="ARBA" id="ARBA00022777"/>
    </source>
</evidence>
<organism evidence="10 11">
    <name type="scientific">Cryobacterium serini</name>
    <dbReference type="NCBI Taxonomy" id="1259201"/>
    <lineage>
        <taxon>Bacteria</taxon>
        <taxon>Bacillati</taxon>
        <taxon>Actinomycetota</taxon>
        <taxon>Actinomycetes</taxon>
        <taxon>Micrococcales</taxon>
        <taxon>Microbacteriaceae</taxon>
        <taxon>Cryobacterium</taxon>
    </lineage>
</organism>
<dbReference type="GO" id="GO:0005975">
    <property type="term" value="P:carbohydrate metabolic process"/>
    <property type="evidence" value="ECO:0007669"/>
    <property type="project" value="InterPro"/>
</dbReference>
<comment type="catalytic activity">
    <reaction evidence="8 9">
        <text>D-gluconate + ATP = 6-phospho-D-gluconate + ADP + H(+)</text>
        <dbReference type="Rhea" id="RHEA:19433"/>
        <dbReference type="ChEBI" id="CHEBI:15378"/>
        <dbReference type="ChEBI" id="CHEBI:18391"/>
        <dbReference type="ChEBI" id="CHEBI:30616"/>
        <dbReference type="ChEBI" id="CHEBI:58759"/>
        <dbReference type="ChEBI" id="CHEBI:456216"/>
        <dbReference type="EC" id="2.7.1.12"/>
    </reaction>
</comment>
<evidence type="ECO:0000256" key="5">
    <source>
        <dbReference type="ARBA" id="ARBA00022741"/>
    </source>
</evidence>